<dbReference type="InterPro" id="IPR033140">
    <property type="entry name" value="Lipase_GDXG_put_SER_AS"/>
</dbReference>
<evidence type="ECO:0000256" key="1">
    <source>
        <dbReference type="ARBA" id="ARBA00010515"/>
    </source>
</evidence>
<sequence>MKIMADYILSRHMQRILSLARRLSAHDVTTLTEEQIAELNNRSIPKNWMTRRLLSRPMKYVDTKTFIIPVKDGAVTAYYFEPRHDKNDVIGVIPLIVFYHGGGWMIGNMELYNILCSRLASETHSIILSVDYRLAPRHKFPTAVEDCYAALEWAAQGARYWKADPDRIFLAGDSAGGNLATVVSRLARDRKGPHIAGQMLLYPVTDGRMRTDSYIEHEDSPTLTKKEIAFYIQNYQKEPKDILNPDFSPLLSTDLSRLPPALIIGAEYDPLKDDGRLYAQALEAADSPARYLEVKQTVHGFIIYPSATGSLETESAMKQFIDGRTLESISLTTQKELKRQAREELKQARRTNKNLIEASIGER</sequence>
<dbReference type="InterPro" id="IPR050300">
    <property type="entry name" value="GDXG_lipolytic_enzyme"/>
</dbReference>
<evidence type="ECO:0000256" key="3">
    <source>
        <dbReference type="PROSITE-ProRule" id="PRU10038"/>
    </source>
</evidence>
<keyword evidence="4" id="KW-0175">Coiled coil</keyword>
<dbReference type="eggNOG" id="COG0657">
    <property type="taxonomic scope" value="Bacteria"/>
</dbReference>
<feature type="coiled-coil region" evidence="4">
    <location>
        <begin position="331"/>
        <end position="358"/>
    </location>
</feature>
<dbReference type="GO" id="GO:0016787">
    <property type="term" value="F:hydrolase activity"/>
    <property type="evidence" value="ECO:0007669"/>
    <property type="project" value="UniProtKB-KW"/>
</dbReference>
<keyword evidence="7" id="KW-1185">Reference proteome</keyword>
<comment type="similarity">
    <text evidence="1">Belongs to the 'GDXG' lipolytic enzyme family.</text>
</comment>
<dbReference type="PANTHER" id="PTHR48081">
    <property type="entry name" value="AB HYDROLASE SUPERFAMILY PROTEIN C4A8.06C"/>
    <property type="match status" value="1"/>
</dbReference>
<feature type="active site" evidence="3">
    <location>
        <position position="174"/>
    </location>
</feature>
<dbReference type="PANTHER" id="PTHR48081:SF8">
    <property type="entry name" value="ALPHA_BETA HYDROLASE FOLD-3 DOMAIN-CONTAINING PROTEIN-RELATED"/>
    <property type="match status" value="1"/>
</dbReference>
<reference evidence="7" key="1">
    <citation type="submission" date="2011-04" db="EMBL/GenBank/DDBJ databases">
        <title>The complete genome of Spirochaeta coccoides DSM 17374.</title>
        <authorList>
            <person name="Lucas S."/>
            <person name="Copeland A."/>
            <person name="Lapidus A."/>
            <person name="Bruce D."/>
            <person name="Goodwin L."/>
            <person name="Pitluck S."/>
            <person name="Peters L."/>
            <person name="Kyrpides N."/>
            <person name="Mavromatis K."/>
            <person name="Pagani I."/>
            <person name="Ivanova N."/>
            <person name="Ovchinnikova G."/>
            <person name="Lu M."/>
            <person name="Detter J.C."/>
            <person name="Tapia R."/>
            <person name="Han C."/>
            <person name="Land M."/>
            <person name="Hauser L."/>
            <person name="Markowitz V."/>
            <person name="Cheng J.-F."/>
            <person name="Hugenholtz P."/>
            <person name="Woyke T."/>
            <person name="Wu D."/>
            <person name="Spring S."/>
            <person name="Schroeder M."/>
            <person name="Brambilla E."/>
            <person name="Klenk H.-P."/>
            <person name="Eisen J.A."/>
        </authorList>
    </citation>
    <scope>NUCLEOTIDE SEQUENCE [LARGE SCALE GENOMIC DNA]</scope>
    <source>
        <strain evidence="7">ATCC BAA-1237 / DSM 17374 / SPN1</strain>
    </source>
</reference>
<organism evidence="6 7">
    <name type="scientific">Parasphaerochaeta coccoides (strain ATCC BAA-1237 / DSM 17374 / SPN1)</name>
    <name type="common">Sphaerochaeta coccoides</name>
    <dbReference type="NCBI Taxonomy" id="760011"/>
    <lineage>
        <taxon>Bacteria</taxon>
        <taxon>Pseudomonadati</taxon>
        <taxon>Spirochaetota</taxon>
        <taxon>Spirochaetia</taxon>
        <taxon>Spirochaetales</taxon>
        <taxon>Sphaerochaetaceae</taxon>
        <taxon>Parasphaerochaeta</taxon>
    </lineage>
</organism>
<evidence type="ECO:0000256" key="2">
    <source>
        <dbReference type="ARBA" id="ARBA00022801"/>
    </source>
</evidence>
<accession>F4GJW5</accession>
<dbReference type="STRING" id="760011.Spico_0152"/>
<dbReference type="InterPro" id="IPR013094">
    <property type="entry name" value="AB_hydrolase_3"/>
</dbReference>
<evidence type="ECO:0000256" key="4">
    <source>
        <dbReference type="SAM" id="Coils"/>
    </source>
</evidence>
<dbReference type="Pfam" id="PF07859">
    <property type="entry name" value="Abhydrolase_3"/>
    <property type="match status" value="1"/>
</dbReference>
<gene>
    <name evidence="6" type="ordered locus">Spico_0152</name>
</gene>
<dbReference type="AlphaFoldDB" id="F4GJW5"/>
<dbReference type="HOGENOM" id="CLU_012494_6_1_12"/>
<dbReference type="PROSITE" id="PS01174">
    <property type="entry name" value="LIPASE_GDXG_SER"/>
    <property type="match status" value="1"/>
</dbReference>
<proteinExistence type="inferred from homology"/>
<dbReference type="RefSeq" id="WP_013738786.1">
    <property type="nucleotide sequence ID" value="NC_015436.1"/>
</dbReference>
<evidence type="ECO:0000313" key="7">
    <source>
        <dbReference type="Proteomes" id="UP000007939"/>
    </source>
</evidence>
<dbReference type="KEGG" id="scc:Spico_0152"/>
<evidence type="ECO:0000259" key="5">
    <source>
        <dbReference type="Pfam" id="PF07859"/>
    </source>
</evidence>
<dbReference type="EMBL" id="CP002659">
    <property type="protein sequence ID" value="AEC01390.1"/>
    <property type="molecule type" value="Genomic_DNA"/>
</dbReference>
<dbReference type="Proteomes" id="UP000007939">
    <property type="component" value="Chromosome"/>
</dbReference>
<dbReference type="InterPro" id="IPR029058">
    <property type="entry name" value="AB_hydrolase_fold"/>
</dbReference>
<protein>
    <recommendedName>
        <fullName evidence="5">Alpha/beta hydrolase fold-3 domain-containing protein</fullName>
    </recommendedName>
</protein>
<name>F4GJW5_PARC1</name>
<dbReference type="Gene3D" id="3.40.50.1820">
    <property type="entry name" value="alpha/beta hydrolase"/>
    <property type="match status" value="1"/>
</dbReference>
<feature type="domain" description="Alpha/beta hydrolase fold-3" evidence="5">
    <location>
        <begin position="96"/>
        <end position="302"/>
    </location>
</feature>
<dbReference type="SUPFAM" id="SSF53474">
    <property type="entry name" value="alpha/beta-Hydrolases"/>
    <property type="match status" value="1"/>
</dbReference>
<reference evidence="6 7" key="2">
    <citation type="journal article" date="2012" name="Stand. Genomic Sci.">
        <title>Complete genome sequence of the termite hindgut bacterium Spirochaeta coccoides type strain (SPN1(T)), reclassification in the genus Sphaerochaeta as Sphaerochaeta coccoides comb. nov. and emendations of the family Spirochaetaceae and the genus Sphaerochaeta.</title>
        <authorList>
            <person name="Abt B."/>
            <person name="Han C."/>
            <person name="Scheuner C."/>
            <person name="Lu M."/>
            <person name="Lapidus A."/>
            <person name="Nolan M."/>
            <person name="Lucas S."/>
            <person name="Hammon N."/>
            <person name="Deshpande S."/>
            <person name="Cheng J.F."/>
            <person name="Tapia R."/>
            <person name="Goodwin L.A."/>
            <person name="Pitluck S."/>
            <person name="Liolios K."/>
            <person name="Pagani I."/>
            <person name="Ivanova N."/>
            <person name="Mavromatis K."/>
            <person name="Mikhailova N."/>
            <person name="Huntemann M."/>
            <person name="Pati A."/>
            <person name="Chen A."/>
            <person name="Palaniappan K."/>
            <person name="Land M."/>
            <person name="Hauser L."/>
            <person name="Brambilla E.M."/>
            <person name="Rohde M."/>
            <person name="Spring S."/>
            <person name="Gronow S."/>
            <person name="Goker M."/>
            <person name="Woyke T."/>
            <person name="Bristow J."/>
            <person name="Eisen J.A."/>
            <person name="Markowitz V."/>
            <person name="Hugenholtz P."/>
            <person name="Kyrpides N.C."/>
            <person name="Klenk H.P."/>
            <person name="Detter J.C."/>
        </authorList>
    </citation>
    <scope>NUCLEOTIDE SEQUENCE [LARGE SCALE GENOMIC DNA]</scope>
    <source>
        <strain evidence="7">ATCC BAA-1237 / DSM 17374 / SPN1</strain>
    </source>
</reference>
<keyword evidence="2" id="KW-0378">Hydrolase</keyword>
<evidence type="ECO:0000313" key="6">
    <source>
        <dbReference type="EMBL" id="AEC01390.1"/>
    </source>
</evidence>